<evidence type="ECO:0000256" key="4">
    <source>
        <dbReference type="ARBA" id="ARBA00022801"/>
    </source>
</evidence>
<comment type="similarity">
    <text evidence="2">Belongs to the glycosyl hydrolase 20 family.</text>
</comment>
<evidence type="ECO:0000259" key="7">
    <source>
        <dbReference type="Pfam" id="PF00728"/>
    </source>
</evidence>
<sequence>MKYYILILLLVCPAYVNGQDNTLSIIPEPASVVTMPQSFKLNSKKYITYNDATAKGTAGLLNEFLFTNYGFRLKRISSKTTSGQGSISIRHDHKSKAESYELIVRQKGIRLTGDAAGIFYGLQTLQQIFPLEKTNTIILPGVQIKDEPRFAYRGLMLDVSRHFFPVSYIKKFLNIMAQYKFNNFHWHLTDDQGWRIEIKKYPELQHIGAWREPTSLEEDSPQIKNGRYGGYYTQKQIKEVVAYALARHINIVPEIEMPGHSNAALASYPNLGCINQQYKVLTGGTISSNVYCVGNDDVFKFLQDVIDEVVALFPGKYIHIGGDETPKDRWKQCAKCQARIKAEGLKDENELQSYFVQRIEKYINSKGRRMIGWDEILEGGLAPNATVMSWRGETGGIEAARLHHDVIMTPYTFVYFDYYQGRQRELEPHATGAYLPLSKVYSYDPVPSSLTEDQRKYIKGVQANTWAEQIPNEAHADYMVYPRALAVAEIGWSPATKKNYTNFLQKLSVRLASLDQQQVNFRIPEPVGLKDSVALNDHIEIKLQSAVSNATVYYTTDGTTPTVNSSKNNQGINLLLPDNKPVVVKAITILPSGRQSTVYQATYVKKP</sequence>
<evidence type="ECO:0000256" key="3">
    <source>
        <dbReference type="ARBA" id="ARBA00012663"/>
    </source>
</evidence>
<comment type="catalytic activity">
    <reaction evidence="1">
        <text>Hydrolysis of terminal non-reducing N-acetyl-D-hexosamine residues in N-acetyl-beta-D-hexosaminides.</text>
        <dbReference type="EC" id="3.2.1.52"/>
    </reaction>
</comment>
<dbReference type="Proteomes" id="UP000632774">
    <property type="component" value="Unassembled WGS sequence"/>
</dbReference>
<dbReference type="InterPro" id="IPR017853">
    <property type="entry name" value="GH"/>
</dbReference>
<keyword evidence="6" id="KW-0732">Signal</keyword>
<evidence type="ECO:0000256" key="6">
    <source>
        <dbReference type="SAM" id="SignalP"/>
    </source>
</evidence>
<dbReference type="CDD" id="cd06563">
    <property type="entry name" value="GH20_chitobiase-like"/>
    <property type="match status" value="1"/>
</dbReference>
<comment type="caution">
    <text evidence="9">The sequence shown here is derived from an EMBL/GenBank/DDBJ whole genome shotgun (WGS) entry which is preliminary data.</text>
</comment>
<dbReference type="PRINTS" id="PR00738">
    <property type="entry name" value="GLHYDRLASE20"/>
</dbReference>
<keyword evidence="4" id="KW-0378">Hydrolase</keyword>
<dbReference type="InterPro" id="IPR026876">
    <property type="entry name" value="Fn3_assoc_repeat"/>
</dbReference>
<dbReference type="InterPro" id="IPR029018">
    <property type="entry name" value="Hex-like_dom2"/>
</dbReference>
<dbReference type="Pfam" id="PF02838">
    <property type="entry name" value="Glyco_hydro_20b"/>
    <property type="match status" value="1"/>
</dbReference>
<dbReference type="Pfam" id="PF00728">
    <property type="entry name" value="Glyco_hydro_20"/>
    <property type="match status" value="1"/>
</dbReference>
<name>A0ABR9XED9_9SPHI</name>
<keyword evidence="5" id="KW-0326">Glycosidase</keyword>
<evidence type="ECO:0000313" key="10">
    <source>
        <dbReference type="Proteomes" id="UP000632774"/>
    </source>
</evidence>
<proteinExistence type="inferred from homology"/>
<evidence type="ECO:0000256" key="5">
    <source>
        <dbReference type="ARBA" id="ARBA00023295"/>
    </source>
</evidence>
<evidence type="ECO:0000259" key="8">
    <source>
        <dbReference type="Pfam" id="PF02838"/>
    </source>
</evidence>
<evidence type="ECO:0000256" key="2">
    <source>
        <dbReference type="ARBA" id="ARBA00006285"/>
    </source>
</evidence>
<dbReference type="InterPro" id="IPR015883">
    <property type="entry name" value="Glyco_hydro_20_cat"/>
</dbReference>
<feature type="domain" description="Glycoside hydrolase family 20 catalytic" evidence="7">
    <location>
        <begin position="150"/>
        <end position="494"/>
    </location>
</feature>
<dbReference type="Pfam" id="PF13287">
    <property type="entry name" value="Fn3_assoc"/>
    <property type="match status" value="1"/>
</dbReference>
<gene>
    <name evidence="9" type="ORF">IRJ18_05245</name>
</gene>
<dbReference type="SUPFAM" id="SSF51445">
    <property type="entry name" value="(Trans)glycosidases"/>
    <property type="match status" value="1"/>
</dbReference>
<dbReference type="Gene3D" id="3.30.379.10">
    <property type="entry name" value="Chitobiase/beta-hexosaminidase domain 2-like"/>
    <property type="match status" value="1"/>
</dbReference>
<dbReference type="PANTHER" id="PTHR22600">
    <property type="entry name" value="BETA-HEXOSAMINIDASE"/>
    <property type="match status" value="1"/>
</dbReference>
<feature type="chain" id="PRO_5046856353" description="beta-N-acetylhexosaminidase" evidence="6">
    <location>
        <begin position="19"/>
        <end position="607"/>
    </location>
</feature>
<dbReference type="Gene3D" id="3.20.20.80">
    <property type="entry name" value="Glycosidases"/>
    <property type="match status" value="1"/>
</dbReference>
<dbReference type="EC" id="3.2.1.52" evidence="3"/>
<dbReference type="RefSeq" id="WP_194105145.1">
    <property type="nucleotide sequence ID" value="NZ_JADFFM010000001.1"/>
</dbReference>
<organism evidence="9 10">
    <name type="scientific">Mucilaginibacter boryungensis</name>
    <dbReference type="NCBI Taxonomy" id="768480"/>
    <lineage>
        <taxon>Bacteria</taxon>
        <taxon>Pseudomonadati</taxon>
        <taxon>Bacteroidota</taxon>
        <taxon>Sphingobacteriia</taxon>
        <taxon>Sphingobacteriales</taxon>
        <taxon>Sphingobacteriaceae</taxon>
        <taxon>Mucilaginibacter</taxon>
    </lineage>
</organism>
<reference evidence="9 10" key="1">
    <citation type="submission" date="2020-10" db="EMBL/GenBank/DDBJ databases">
        <title>Mucilaginibacter mali sp. nov., isolated from rhizosphere soil of apple orchard.</title>
        <authorList>
            <person name="Lee J.-S."/>
            <person name="Kim H.S."/>
            <person name="Kim J.-S."/>
        </authorList>
    </citation>
    <scope>NUCLEOTIDE SEQUENCE [LARGE SCALE GENOMIC DNA]</scope>
    <source>
        <strain evidence="9 10">KCTC 23157</strain>
    </source>
</reference>
<keyword evidence="10" id="KW-1185">Reference proteome</keyword>
<evidence type="ECO:0000313" key="9">
    <source>
        <dbReference type="EMBL" id="MBE9665757.1"/>
    </source>
</evidence>
<dbReference type="InterPro" id="IPR015882">
    <property type="entry name" value="HEX_bac_N"/>
</dbReference>
<feature type="domain" description="Beta-hexosaminidase bacterial type N-terminal" evidence="8">
    <location>
        <begin position="23"/>
        <end position="146"/>
    </location>
</feature>
<dbReference type="PANTHER" id="PTHR22600:SF57">
    <property type="entry name" value="BETA-N-ACETYLHEXOSAMINIDASE"/>
    <property type="match status" value="1"/>
</dbReference>
<dbReference type="SUPFAM" id="SSF55545">
    <property type="entry name" value="beta-N-acetylhexosaminidase-like domain"/>
    <property type="match status" value="1"/>
</dbReference>
<evidence type="ECO:0000256" key="1">
    <source>
        <dbReference type="ARBA" id="ARBA00001231"/>
    </source>
</evidence>
<accession>A0ABR9XED9</accession>
<dbReference type="InterPro" id="IPR025705">
    <property type="entry name" value="Beta_hexosaminidase_sua/sub"/>
</dbReference>
<feature type="signal peptide" evidence="6">
    <location>
        <begin position="1"/>
        <end position="18"/>
    </location>
</feature>
<dbReference type="EMBL" id="JADFFM010000001">
    <property type="protein sequence ID" value="MBE9665757.1"/>
    <property type="molecule type" value="Genomic_DNA"/>
</dbReference>
<protein>
    <recommendedName>
        <fullName evidence="3">beta-N-acetylhexosaminidase</fullName>
        <ecNumber evidence="3">3.2.1.52</ecNumber>
    </recommendedName>
</protein>